<dbReference type="GeneID" id="81625832"/>
<keyword evidence="2" id="KW-0472">Membrane</keyword>
<dbReference type="Pfam" id="PF05648">
    <property type="entry name" value="PEX11"/>
    <property type="match status" value="1"/>
</dbReference>
<protein>
    <submittedName>
        <fullName evidence="5">Uncharacterized protein</fullName>
    </submittedName>
</protein>
<dbReference type="RefSeq" id="XP_056789455.1">
    <property type="nucleotide sequence ID" value="XM_056935583.1"/>
</dbReference>
<reference evidence="5" key="1">
    <citation type="submission" date="2022-12" db="EMBL/GenBank/DDBJ databases">
        <authorList>
            <person name="Petersen C."/>
        </authorList>
    </citation>
    <scope>NUCLEOTIDE SEQUENCE</scope>
    <source>
        <strain evidence="5">IBT 30728</strain>
    </source>
</reference>
<evidence type="ECO:0000313" key="5">
    <source>
        <dbReference type="EMBL" id="KAJ5484185.1"/>
    </source>
</evidence>
<proteinExistence type="predicted"/>
<comment type="subcellular location">
    <subcellularLocation>
        <location evidence="4">Peroxisome membrane</location>
    </subcellularLocation>
</comment>
<dbReference type="Proteomes" id="UP001148312">
    <property type="component" value="Unassembled WGS sequence"/>
</dbReference>
<dbReference type="GO" id="GO:0005778">
    <property type="term" value="C:peroxisomal membrane"/>
    <property type="evidence" value="ECO:0007669"/>
    <property type="project" value="UniProtKB-SubCell"/>
</dbReference>
<dbReference type="PANTHER" id="PTHR12652">
    <property type="entry name" value="PEROXISOMAL BIOGENESIS FACTOR 11"/>
    <property type="match status" value="1"/>
</dbReference>
<evidence type="ECO:0000256" key="4">
    <source>
        <dbReference type="ARBA" id="ARBA00046271"/>
    </source>
</evidence>
<dbReference type="InterPro" id="IPR008733">
    <property type="entry name" value="PEX11"/>
</dbReference>
<name>A0A9W9X5V5_9EURO</name>
<dbReference type="EMBL" id="JAPWDQ010000006">
    <property type="protein sequence ID" value="KAJ5484185.1"/>
    <property type="molecule type" value="Genomic_DNA"/>
</dbReference>
<feature type="non-terminal residue" evidence="5">
    <location>
        <position position="304"/>
    </location>
</feature>
<organism evidence="5 6">
    <name type="scientific">Penicillium diatomitis</name>
    <dbReference type="NCBI Taxonomy" id="2819901"/>
    <lineage>
        <taxon>Eukaryota</taxon>
        <taxon>Fungi</taxon>
        <taxon>Dikarya</taxon>
        <taxon>Ascomycota</taxon>
        <taxon>Pezizomycotina</taxon>
        <taxon>Eurotiomycetes</taxon>
        <taxon>Eurotiomycetidae</taxon>
        <taxon>Eurotiales</taxon>
        <taxon>Aspergillaceae</taxon>
        <taxon>Penicillium</taxon>
    </lineage>
</organism>
<accession>A0A9W9X5V5</accession>
<comment type="caution">
    <text evidence="5">The sequence shown here is derived from an EMBL/GenBank/DDBJ whole genome shotgun (WGS) entry which is preliminary data.</text>
</comment>
<evidence type="ECO:0000256" key="1">
    <source>
        <dbReference type="ARBA" id="ARBA00022593"/>
    </source>
</evidence>
<evidence type="ECO:0000256" key="3">
    <source>
        <dbReference type="ARBA" id="ARBA00023140"/>
    </source>
</evidence>
<keyword evidence="6" id="KW-1185">Reference proteome</keyword>
<dbReference type="GO" id="GO:0016559">
    <property type="term" value="P:peroxisome fission"/>
    <property type="evidence" value="ECO:0007669"/>
    <property type="project" value="InterPro"/>
</dbReference>
<dbReference type="PANTHER" id="PTHR12652:SF23">
    <property type="entry name" value="MICROBODY (PEROXISOME) PROLIFERATION PROTEIN PEROXIN 11B (EUROFUNG)"/>
    <property type="match status" value="1"/>
</dbReference>
<sequence>MVSQLSRFLNSGNGLEKTLRLIQSLSQIAAAFTVGSSAVRFTTAKAQLALTRRFFRFFGFIGSFQQVKDGMGTVAGILDLAKYTCFGLYFILEDLTILHAMGVYLVPWEPRVMQEANTFWFCALAFSIAGAVWALLSSSPAKPVSEIKSSESEKRKLEPKPGHQDKKLTTHAKTNYVGSSKLVRQIIAESCDVILPVTLLGWYPTGDLTVGLTMVLDSRGIEPRTTPMLREYYTTKPQALAHIGCVAFWLHRPVCNGGIGLPQVLEDLEDGLQIWRRSAEKQTSILPAARIDRSGSSLEVAAHR</sequence>
<evidence type="ECO:0000313" key="6">
    <source>
        <dbReference type="Proteomes" id="UP001148312"/>
    </source>
</evidence>
<evidence type="ECO:0000256" key="2">
    <source>
        <dbReference type="ARBA" id="ARBA00023136"/>
    </source>
</evidence>
<dbReference type="AlphaFoldDB" id="A0A9W9X5V5"/>
<keyword evidence="3" id="KW-0576">Peroxisome</keyword>
<keyword evidence="1" id="KW-0962">Peroxisome biogenesis</keyword>
<gene>
    <name evidence="5" type="ORF">N7539_005981</name>
</gene>
<reference evidence="5" key="2">
    <citation type="journal article" date="2023" name="IMA Fungus">
        <title>Comparative genomic study of the Penicillium genus elucidates a diverse pangenome and 15 lateral gene transfer events.</title>
        <authorList>
            <person name="Petersen C."/>
            <person name="Sorensen T."/>
            <person name="Nielsen M.R."/>
            <person name="Sondergaard T.E."/>
            <person name="Sorensen J.L."/>
            <person name="Fitzpatrick D.A."/>
            <person name="Frisvad J.C."/>
            <person name="Nielsen K.L."/>
        </authorList>
    </citation>
    <scope>NUCLEOTIDE SEQUENCE</scope>
    <source>
        <strain evidence="5">IBT 30728</strain>
    </source>
</reference>